<proteinExistence type="predicted"/>
<dbReference type="Proteomes" id="UP000275232">
    <property type="component" value="Unassembled WGS sequence"/>
</dbReference>
<keyword evidence="2" id="KW-1185">Reference proteome</keyword>
<reference evidence="1 2" key="1">
    <citation type="submission" date="2018-11" db="EMBL/GenBank/DDBJ databases">
        <title>Erythrobacter spongiae sp. nov., isolated from a marine sponge.</title>
        <authorList>
            <person name="Zhuang L."/>
            <person name="Luo L."/>
        </authorList>
    </citation>
    <scope>NUCLEOTIDE SEQUENCE [LARGE SCALE GENOMIC DNA]</scope>
    <source>
        <strain evidence="1 2">HN-E23</strain>
    </source>
</reference>
<sequence>MSSILQWTACEPMVNVRHMDPDADDVERLFGLVWEDGVPERERVIFEGLSTDDRAEVLARLEAVWRAENGEAWKPLARTLGLGRSAFFNLRRHWRERSLEGVIPFARQAPRRIETAPDAPIRRRARRLLIEDGLSCGNAELARRLVEQAGPDDEIGGGSAQTRLQWAERLVRHERRALARDGAYLRVNYGRRILVDVSAVSIVLEGERELAVAAFCVDVASGLVLGTAIGRLRTTLELQRSAVDDAWRYVRDHAADRASGVWPPCGLHLMLPPATDGPVRDDELRAVTSELVVRGPGRYAFGRELVQLLGPRIGRIPLAPRRTLAVDSVPFSDNRRIVELPGPEADALWRREVLRHNDPVFRAMQTGSVFAADARWKDRPGVFAASSPIGRMSDVFHAVDGFLREIQDA</sequence>
<evidence type="ECO:0000313" key="2">
    <source>
        <dbReference type="Proteomes" id="UP000275232"/>
    </source>
</evidence>
<evidence type="ECO:0000313" key="1">
    <source>
        <dbReference type="EMBL" id="RPF71096.1"/>
    </source>
</evidence>
<accession>A0A3N5CRW7</accession>
<dbReference type="EMBL" id="RPFZ01000001">
    <property type="protein sequence ID" value="RPF71096.1"/>
    <property type="molecule type" value="Genomic_DNA"/>
</dbReference>
<organism evidence="1 2">
    <name type="scientific">Aurantiacibacter spongiae</name>
    <dbReference type="NCBI Taxonomy" id="2488860"/>
    <lineage>
        <taxon>Bacteria</taxon>
        <taxon>Pseudomonadati</taxon>
        <taxon>Pseudomonadota</taxon>
        <taxon>Alphaproteobacteria</taxon>
        <taxon>Sphingomonadales</taxon>
        <taxon>Erythrobacteraceae</taxon>
        <taxon>Aurantiacibacter</taxon>
    </lineage>
</organism>
<dbReference type="RefSeq" id="WP_123879213.1">
    <property type="nucleotide sequence ID" value="NZ_RPFZ01000001.1"/>
</dbReference>
<protein>
    <recommendedName>
        <fullName evidence="3">Helix-turn-helix domain-containing protein</fullName>
    </recommendedName>
</protein>
<comment type="caution">
    <text evidence="1">The sequence shown here is derived from an EMBL/GenBank/DDBJ whole genome shotgun (WGS) entry which is preliminary data.</text>
</comment>
<gene>
    <name evidence="1" type="ORF">EG799_05315</name>
</gene>
<evidence type="ECO:0008006" key="3">
    <source>
        <dbReference type="Google" id="ProtNLM"/>
    </source>
</evidence>
<dbReference type="OrthoDB" id="7410137at2"/>
<dbReference type="AlphaFoldDB" id="A0A3N5CRW7"/>
<name>A0A3N5CRW7_9SPHN</name>